<accession>A0AAW9J7G1</accession>
<dbReference type="Proteomes" id="UP001289066">
    <property type="component" value="Unassembled WGS sequence"/>
</dbReference>
<evidence type="ECO:0000313" key="2">
    <source>
        <dbReference type="EMBL" id="MDZ5035315.1"/>
    </source>
</evidence>
<dbReference type="PANTHER" id="PTHR42855:SF2">
    <property type="entry name" value="DRUG RESISTANCE ABC TRANSPORTER,ATP-BINDING PROTEIN"/>
    <property type="match status" value="1"/>
</dbReference>
<dbReference type="PANTHER" id="PTHR42855">
    <property type="entry name" value="ABC TRANSPORTER ATP-BINDING SUBUNIT"/>
    <property type="match status" value="1"/>
</dbReference>
<keyword evidence="2" id="KW-0547">Nucleotide-binding</keyword>
<dbReference type="InterPro" id="IPR003439">
    <property type="entry name" value="ABC_transporter-like_ATP-bd"/>
</dbReference>
<name>A0AAW9J7G1_CLOPF</name>
<dbReference type="SUPFAM" id="SSF52540">
    <property type="entry name" value="P-loop containing nucleoside triphosphate hydrolases"/>
    <property type="match status" value="1"/>
</dbReference>
<sequence>MSLINVTNLTFAYEGSYDNIFENVSFQIDTDWKLGLTGRNGRGKTTFLNLLLEKYEYNGNISADVTFEYFPYEVQEQSNFTIDVIREISPNSMDWEIVKELSLLDMDYDALYRQFYTLSKGEQ</sequence>
<dbReference type="GO" id="GO:0016887">
    <property type="term" value="F:ATP hydrolysis activity"/>
    <property type="evidence" value="ECO:0007669"/>
    <property type="project" value="InterPro"/>
</dbReference>
<keyword evidence="2" id="KW-0067">ATP-binding</keyword>
<dbReference type="GO" id="GO:0005524">
    <property type="term" value="F:ATP binding"/>
    <property type="evidence" value="ECO:0007669"/>
    <property type="project" value="UniProtKB-KW"/>
</dbReference>
<gene>
    <name evidence="2" type="ORF">GNF81_21780</name>
</gene>
<dbReference type="InterPro" id="IPR051309">
    <property type="entry name" value="ABCF_ATPase"/>
</dbReference>
<reference evidence="2" key="1">
    <citation type="submission" date="2019-11" db="EMBL/GenBank/DDBJ databases">
        <title>Characterization of Clostridium perfringens isolates from swine manure treated agricultural soils.</title>
        <authorList>
            <person name="Wushke S.T."/>
        </authorList>
    </citation>
    <scope>NUCLEOTIDE SEQUENCE</scope>
    <source>
        <strain evidence="2">X15</strain>
    </source>
</reference>
<feature type="domain" description="ABC transporter" evidence="1">
    <location>
        <begin position="22"/>
        <end position="123"/>
    </location>
</feature>
<organism evidence="2 3">
    <name type="scientific">Clostridium perfringens</name>
    <dbReference type="NCBI Taxonomy" id="1502"/>
    <lineage>
        <taxon>Bacteria</taxon>
        <taxon>Bacillati</taxon>
        <taxon>Bacillota</taxon>
        <taxon>Clostridia</taxon>
        <taxon>Eubacteriales</taxon>
        <taxon>Clostridiaceae</taxon>
        <taxon>Clostridium</taxon>
    </lineage>
</organism>
<dbReference type="AlphaFoldDB" id="A0AAW9J7G1"/>
<dbReference type="EMBL" id="WNVG01001506">
    <property type="protein sequence ID" value="MDZ5035315.1"/>
    <property type="molecule type" value="Genomic_DNA"/>
</dbReference>
<dbReference type="Gene3D" id="3.40.50.300">
    <property type="entry name" value="P-loop containing nucleotide triphosphate hydrolases"/>
    <property type="match status" value="1"/>
</dbReference>
<evidence type="ECO:0000259" key="1">
    <source>
        <dbReference type="Pfam" id="PF00005"/>
    </source>
</evidence>
<proteinExistence type="predicted"/>
<dbReference type="InterPro" id="IPR027417">
    <property type="entry name" value="P-loop_NTPase"/>
</dbReference>
<dbReference type="Pfam" id="PF00005">
    <property type="entry name" value="ABC_tran"/>
    <property type="match status" value="1"/>
</dbReference>
<feature type="non-terminal residue" evidence="2">
    <location>
        <position position="123"/>
    </location>
</feature>
<protein>
    <submittedName>
        <fullName evidence="2">ATP-binding cassette domain-containing protein</fullName>
    </submittedName>
</protein>
<evidence type="ECO:0000313" key="3">
    <source>
        <dbReference type="Proteomes" id="UP001289066"/>
    </source>
</evidence>
<dbReference type="RefSeq" id="WP_322413627.1">
    <property type="nucleotide sequence ID" value="NZ_WNVG01001506.1"/>
</dbReference>
<comment type="caution">
    <text evidence="2">The sequence shown here is derived from an EMBL/GenBank/DDBJ whole genome shotgun (WGS) entry which is preliminary data.</text>
</comment>